<organism evidence="1 2">
    <name type="scientific">Wujia chipingensis</name>
    <dbReference type="NCBI Taxonomy" id="2763670"/>
    <lineage>
        <taxon>Bacteria</taxon>
        <taxon>Bacillati</taxon>
        <taxon>Bacillota</taxon>
        <taxon>Clostridia</taxon>
        <taxon>Lachnospirales</taxon>
        <taxon>Lachnospiraceae</taxon>
        <taxon>Wujia</taxon>
    </lineage>
</organism>
<dbReference type="Gene3D" id="1.10.3210.10">
    <property type="entry name" value="Hypothetical protein af1432"/>
    <property type="match status" value="1"/>
</dbReference>
<dbReference type="InterPro" id="IPR052194">
    <property type="entry name" value="MESH1"/>
</dbReference>
<accession>A0A7G9FJN0</accession>
<dbReference type="Proteomes" id="UP000515819">
    <property type="component" value="Chromosome"/>
</dbReference>
<dbReference type="KEGG" id="wcp:H9Q76_08365"/>
<name>A0A7G9FJN0_9FIRM</name>
<sequence>MIYTSMTIKAMKFAYKAHEGQVDRSGVPYIFHPIHLAEQMDEEISCTVALLHDVVEDTEVTLAELEQAFPPAVTEAVCLLTHDKSVDYYDYVRNLKPNVIAKKVKLADLAHNSDEIRSKAAGCSEKQILHWREKYSRAKEILLSE</sequence>
<dbReference type="GO" id="GO:0008893">
    <property type="term" value="F:guanosine-3',5'-bis(diphosphate) 3'-diphosphatase activity"/>
    <property type="evidence" value="ECO:0007669"/>
    <property type="project" value="TreeGrafter"/>
</dbReference>
<dbReference type="AlphaFoldDB" id="A0A7G9FJN0"/>
<dbReference type="PANTHER" id="PTHR46246">
    <property type="entry name" value="GUANOSINE-3',5'-BIS(DIPHOSPHATE) 3'-PYROPHOSPHOHYDROLASE MESH1"/>
    <property type="match status" value="1"/>
</dbReference>
<dbReference type="EMBL" id="CP060632">
    <property type="protein sequence ID" value="QNL98761.1"/>
    <property type="molecule type" value="Genomic_DNA"/>
</dbReference>
<dbReference type="PANTHER" id="PTHR46246:SF1">
    <property type="entry name" value="GUANOSINE-3',5'-BIS(DIPHOSPHATE) 3'-PYROPHOSPHOHYDROLASE MESH1"/>
    <property type="match status" value="1"/>
</dbReference>
<keyword evidence="2" id="KW-1185">Reference proteome</keyword>
<gene>
    <name evidence="1" type="ORF">H9Q76_08365</name>
</gene>
<protein>
    <submittedName>
        <fullName evidence="1">Bifunctional (P)ppGpp synthetase/guanosine-3',5'-bis(Diphosphate) 3'-pyrophosphohydrolase</fullName>
    </submittedName>
</protein>
<dbReference type="RefSeq" id="WP_249320929.1">
    <property type="nucleotide sequence ID" value="NZ_CP060632.1"/>
</dbReference>
<evidence type="ECO:0000313" key="2">
    <source>
        <dbReference type="Proteomes" id="UP000515819"/>
    </source>
</evidence>
<evidence type="ECO:0000313" key="1">
    <source>
        <dbReference type="EMBL" id="QNL98761.1"/>
    </source>
</evidence>
<keyword evidence="1" id="KW-0378">Hydrolase</keyword>
<dbReference type="SUPFAM" id="SSF109604">
    <property type="entry name" value="HD-domain/PDEase-like"/>
    <property type="match status" value="1"/>
</dbReference>
<reference evidence="1 2" key="1">
    <citation type="submission" date="2020-08" db="EMBL/GenBank/DDBJ databases">
        <authorList>
            <person name="Liu C."/>
            <person name="Sun Q."/>
        </authorList>
    </citation>
    <scope>NUCLEOTIDE SEQUENCE [LARGE SCALE GENOMIC DNA]</scope>
    <source>
        <strain evidence="1 2">NSJ-4</strain>
    </source>
</reference>
<dbReference type="Pfam" id="PF13328">
    <property type="entry name" value="HD_4"/>
    <property type="match status" value="1"/>
</dbReference>
<proteinExistence type="predicted"/>